<dbReference type="Pfam" id="PF00639">
    <property type="entry name" value="Rotamase"/>
    <property type="match status" value="1"/>
</dbReference>
<feature type="domain" description="PpiC" evidence="2">
    <location>
        <begin position="109"/>
        <end position="220"/>
    </location>
</feature>
<dbReference type="InterPro" id="IPR000297">
    <property type="entry name" value="PPIase_PpiC"/>
</dbReference>
<accession>A0A4V2EZM2</accession>
<dbReference type="Gene3D" id="3.10.50.40">
    <property type="match status" value="1"/>
</dbReference>
<comment type="caution">
    <text evidence="3">The sequence shown here is derived from an EMBL/GenBank/DDBJ whole genome shotgun (WGS) entry which is preliminary data.</text>
</comment>
<dbReference type="PROSITE" id="PS50198">
    <property type="entry name" value="PPIC_PPIASE_2"/>
    <property type="match status" value="1"/>
</dbReference>
<keyword evidence="4" id="KW-1185">Reference proteome</keyword>
<dbReference type="Proteomes" id="UP000293874">
    <property type="component" value="Unassembled WGS sequence"/>
</dbReference>
<dbReference type="EMBL" id="SGXA01000004">
    <property type="protein sequence ID" value="RZS66980.1"/>
    <property type="molecule type" value="Genomic_DNA"/>
</dbReference>
<dbReference type="GO" id="GO:0003755">
    <property type="term" value="F:peptidyl-prolyl cis-trans isomerase activity"/>
    <property type="evidence" value="ECO:0007669"/>
    <property type="project" value="UniProtKB-KW"/>
</dbReference>
<evidence type="ECO:0000313" key="3">
    <source>
        <dbReference type="EMBL" id="RZS66980.1"/>
    </source>
</evidence>
<dbReference type="InterPro" id="IPR046357">
    <property type="entry name" value="PPIase_dom_sf"/>
</dbReference>
<keyword evidence="1" id="KW-0413">Isomerase</keyword>
<evidence type="ECO:0000259" key="2">
    <source>
        <dbReference type="PROSITE" id="PS50198"/>
    </source>
</evidence>
<protein>
    <submittedName>
        <fullName evidence="3">PPIC-type PPIASE domain-containing protein</fullName>
    </submittedName>
</protein>
<sequence length="237" mass="26146">MKAGIPFFLFLIIGSVVLGQQKPPASKAGQQKAGARVDPVMGIPPSKMTMAQMKTAIEQSGNGPLYVKDVLKKKFKLDTIIVRRTWGFLGLADSLAFHGKVNKVYGPYDKGKFLVQILAKNPNMFNHIGQIFIDTSVFAPKVADSLGNVIMDKIRNGSTTFEEMAVIWSMGGEAATRGDIGWVAIGAMIPEIEKELRKKKKGDIFSVWTKAGLHIIRKTDDPEEKDGYALMMRIFLN</sequence>
<dbReference type="SUPFAM" id="SSF54534">
    <property type="entry name" value="FKBP-like"/>
    <property type="match status" value="1"/>
</dbReference>
<organism evidence="3 4">
    <name type="scientific">Pseudobacter ginsenosidimutans</name>
    <dbReference type="NCBI Taxonomy" id="661488"/>
    <lineage>
        <taxon>Bacteria</taxon>
        <taxon>Pseudomonadati</taxon>
        <taxon>Bacteroidota</taxon>
        <taxon>Chitinophagia</taxon>
        <taxon>Chitinophagales</taxon>
        <taxon>Chitinophagaceae</taxon>
        <taxon>Pseudobacter</taxon>
    </lineage>
</organism>
<evidence type="ECO:0000313" key="4">
    <source>
        <dbReference type="Proteomes" id="UP000293874"/>
    </source>
</evidence>
<evidence type="ECO:0000256" key="1">
    <source>
        <dbReference type="PROSITE-ProRule" id="PRU00278"/>
    </source>
</evidence>
<name>A0A4V2EZM2_9BACT</name>
<dbReference type="AlphaFoldDB" id="A0A4V2EZM2"/>
<gene>
    <name evidence="3" type="ORF">EV199_5364</name>
</gene>
<proteinExistence type="predicted"/>
<keyword evidence="1" id="KW-0697">Rotamase</keyword>
<reference evidence="3 4" key="1">
    <citation type="submission" date="2019-02" db="EMBL/GenBank/DDBJ databases">
        <title>Genomic Encyclopedia of Type Strains, Phase IV (KMG-IV): sequencing the most valuable type-strain genomes for metagenomic binning, comparative biology and taxonomic classification.</title>
        <authorList>
            <person name="Goeker M."/>
        </authorList>
    </citation>
    <scope>NUCLEOTIDE SEQUENCE [LARGE SCALE GENOMIC DNA]</scope>
    <source>
        <strain evidence="3 4">DSM 18116</strain>
    </source>
</reference>